<dbReference type="PANTHER" id="PTHR34477:SF1">
    <property type="entry name" value="UPF0213 PROTEIN YHBQ"/>
    <property type="match status" value="1"/>
</dbReference>
<dbReference type="PANTHER" id="PTHR34477">
    <property type="entry name" value="UPF0213 PROTEIN YHBQ"/>
    <property type="match status" value="1"/>
</dbReference>
<protein>
    <recommendedName>
        <fullName evidence="2">GIY-YIG domain-containing protein</fullName>
    </recommendedName>
</protein>
<gene>
    <name evidence="3" type="ORF">COW36_05610</name>
</gene>
<dbReference type="AlphaFoldDB" id="A0A2M7G842"/>
<dbReference type="PROSITE" id="PS50164">
    <property type="entry name" value="GIY_YIG"/>
    <property type="match status" value="1"/>
</dbReference>
<dbReference type="SUPFAM" id="SSF82771">
    <property type="entry name" value="GIY-YIG endonuclease"/>
    <property type="match status" value="1"/>
</dbReference>
<dbReference type="CDD" id="cd10456">
    <property type="entry name" value="GIY-YIG_UPF0213"/>
    <property type="match status" value="1"/>
</dbReference>
<dbReference type="Pfam" id="PF01541">
    <property type="entry name" value="GIY-YIG"/>
    <property type="match status" value="1"/>
</dbReference>
<comment type="similarity">
    <text evidence="1">Belongs to the UPF0213 family.</text>
</comment>
<dbReference type="EMBL" id="PFFQ01000013">
    <property type="protein sequence ID" value="PIW18244.1"/>
    <property type="molecule type" value="Genomic_DNA"/>
</dbReference>
<evidence type="ECO:0000313" key="4">
    <source>
        <dbReference type="Proteomes" id="UP000231019"/>
    </source>
</evidence>
<dbReference type="InterPro" id="IPR000305">
    <property type="entry name" value="GIY-YIG_endonuc"/>
</dbReference>
<evidence type="ECO:0000256" key="1">
    <source>
        <dbReference type="ARBA" id="ARBA00007435"/>
    </source>
</evidence>
<proteinExistence type="inferred from homology"/>
<comment type="caution">
    <text evidence="3">The sequence shown here is derived from an EMBL/GenBank/DDBJ whole genome shotgun (WGS) entry which is preliminary data.</text>
</comment>
<feature type="domain" description="GIY-YIG" evidence="2">
    <location>
        <begin position="1"/>
        <end position="78"/>
    </location>
</feature>
<evidence type="ECO:0000313" key="3">
    <source>
        <dbReference type="EMBL" id="PIW18244.1"/>
    </source>
</evidence>
<accession>A0A2M7G842</accession>
<name>A0A2M7G842_9BACT</name>
<dbReference type="InterPro" id="IPR035901">
    <property type="entry name" value="GIY-YIG_endonuc_sf"/>
</dbReference>
<organism evidence="3 4">
    <name type="scientific">bacterium (Candidatus Blackallbacteria) CG17_big_fil_post_rev_8_21_14_2_50_48_46</name>
    <dbReference type="NCBI Taxonomy" id="2014261"/>
    <lineage>
        <taxon>Bacteria</taxon>
        <taxon>Candidatus Blackallbacteria</taxon>
    </lineage>
</organism>
<reference evidence="3 4" key="1">
    <citation type="submission" date="2017-09" db="EMBL/GenBank/DDBJ databases">
        <title>Depth-based differentiation of microbial function through sediment-hosted aquifers and enrichment of novel symbionts in the deep terrestrial subsurface.</title>
        <authorList>
            <person name="Probst A.J."/>
            <person name="Ladd B."/>
            <person name="Jarett J.K."/>
            <person name="Geller-Mcgrath D.E."/>
            <person name="Sieber C.M."/>
            <person name="Emerson J.B."/>
            <person name="Anantharaman K."/>
            <person name="Thomas B.C."/>
            <person name="Malmstrom R."/>
            <person name="Stieglmeier M."/>
            <person name="Klingl A."/>
            <person name="Woyke T."/>
            <person name="Ryan C.M."/>
            <person name="Banfield J.F."/>
        </authorList>
    </citation>
    <scope>NUCLEOTIDE SEQUENCE [LARGE SCALE GENOMIC DNA]</scope>
    <source>
        <strain evidence="3">CG17_big_fil_post_rev_8_21_14_2_50_48_46</strain>
    </source>
</reference>
<sequence>MYYVYILRCADQTLYTGLTTDPERRLQEHNLGGPRGARYTRSRLPVVQVWLSQALPDRRTAAQLECRLKKMSRQQKWTWIHAEAGDYSI</sequence>
<dbReference type="Proteomes" id="UP000231019">
    <property type="component" value="Unassembled WGS sequence"/>
</dbReference>
<dbReference type="InterPro" id="IPR050190">
    <property type="entry name" value="UPF0213_domain"/>
</dbReference>
<dbReference type="Gene3D" id="3.40.1440.10">
    <property type="entry name" value="GIY-YIG endonuclease"/>
    <property type="match status" value="1"/>
</dbReference>
<evidence type="ECO:0000259" key="2">
    <source>
        <dbReference type="PROSITE" id="PS50164"/>
    </source>
</evidence>